<dbReference type="AlphaFoldDB" id="A0A382R6V4"/>
<dbReference type="EMBL" id="UINC01119557">
    <property type="protein sequence ID" value="SVC93463.1"/>
    <property type="molecule type" value="Genomic_DNA"/>
</dbReference>
<accession>A0A382R6V4</accession>
<evidence type="ECO:0000313" key="1">
    <source>
        <dbReference type="EMBL" id="SVC93463.1"/>
    </source>
</evidence>
<gene>
    <name evidence="1" type="ORF">METZ01_LOCUS346317</name>
</gene>
<protein>
    <submittedName>
        <fullName evidence="1">Uncharacterized protein</fullName>
    </submittedName>
</protein>
<sequence length="58" mass="7172">MIRHILFCIIFFFSIFSFAQKNKEKPNWFPKHARYIANNDTLNYRILLPQNFDETKKY</sequence>
<feature type="non-terminal residue" evidence="1">
    <location>
        <position position="58"/>
    </location>
</feature>
<organism evidence="1">
    <name type="scientific">marine metagenome</name>
    <dbReference type="NCBI Taxonomy" id="408172"/>
    <lineage>
        <taxon>unclassified sequences</taxon>
        <taxon>metagenomes</taxon>
        <taxon>ecological metagenomes</taxon>
    </lineage>
</organism>
<proteinExistence type="predicted"/>
<reference evidence="1" key="1">
    <citation type="submission" date="2018-05" db="EMBL/GenBank/DDBJ databases">
        <authorList>
            <person name="Lanie J.A."/>
            <person name="Ng W.-L."/>
            <person name="Kazmierczak K.M."/>
            <person name="Andrzejewski T.M."/>
            <person name="Davidsen T.M."/>
            <person name="Wayne K.J."/>
            <person name="Tettelin H."/>
            <person name="Glass J.I."/>
            <person name="Rusch D."/>
            <person name="Podicherti R."/>
            <person name="Tsui H.-C.T."/>
            <person name="Winkler M.E."/>
        </authorList>
    </citation>
    <scope>NUCLEOTIDE SEQUENCE</scope>
</reference>
<name>A0A382R6V4_9ZZZZ</name>